<dbReference type="Pfam" id="PF01047">
    <property type="entry name" value="MarR"/>
    <property type="match status" value="1"/>
</dbReference>
<dbReference type="Gene3D" id="1.10.10.10">
    <property type="entry name" value="Winged helix-like DNA-binding domain superfamily/Winged helix DNA-binding domain"/>
    <property type="match status" value="1"/>
</dbReference>
<dbReference type="EMBL" id="CP022521">
    <property type="protein sequence ID" value="ASO17841.1"/>
    <property type="molecule type" value="Genomic_DNA"/>
</dbReference>
<evidence type="ECO:0000313" key="3">
    <source>
        <dbReference type="Proteomes" id="UP000204221"/>
    </source>
</evidence>
<dbReference type="GO" id="GO:0003700">
    <property type="term" value="F:DNA-binding transcription factor activity"/>
    <property type="evidence" value="ECO:0007669"/>
    <property type="project" value="InterPro"/>
</dbReference>
<feature type="domain" description="HTH marR-type" evidence="1">
    <location>
        <begin position="31"/>
        <end position="162"/>
    </location>
</feature>
<sequence length="181" mass="19286">MVGVAGGTLTHMATPASAEPARDDACAAALEDDLGWALGVVFRSHVKATHAVLADIPGGPRGYQVLASAVQDLGGNQGALAAQLGIDRTVLTYLIDDLEKMDLVERRPDPADRRSRLVVATPKGRALWTDRQAALRQVELRVLGVLGEDAAAFRILLQRLATHANGLDPITHTCQLVEELQ</sequence>
<dbReference type="InterPro" id="IPR036390">
    <property type="entry name" value="WH_DNA-bd_sf"/>
</dbReference>
<evidence type="ECO:0000313" key="2">
    <source>
        <dbReference type="EMBL" id="ASO17841.1"/>
    </source>
</evidence>
<dbReference type="AlphaFoldDB" id="A0A221VX64"/>
<dbReference type="SMART" id="SM00347">
    <property type="entry name" value="HTH_MARR"/>
    <property type="match status" value="1"/>
</dbReference>
<dbReference type="PROSITE" id="PS50995">
    <property type="entry name" value="HTH_MARR_2"/>
    <property type="match status" value="1"/>
</dbReference>
<dbReference type="InterPro" id="IPR000835">
    <property type="entry name" value="HTH_MarR-typ"/>
</dbReference>
<name>A0A221VX64_9PSEU</name>
<dbReference type="InterPro" id="IPR036388">
    <property type="entry name" value="WH-like_DNA-bd_sf"/>
</dbReference>
<dbReference type="Proteomes" id="UP000204221">
    <property type="component" value="Chromosome"/>
</dbReference>
<dbReference type="PRINTS" id="PR00598">
    <property type="entry name" value="HTHMARR"/>
</dbReference>
<gene>
    <name evidence="2" type="ORF">AHOG_00860</name>
</gene>
<dbReference type="PANTHER" id="PTHR33164:SF43">
    <property type="entry name" value="HTH-TYPE TRANSCRIPTIONAL REPRESSOR YETL"/>
    <property type="match status" value="1"/>
</dbReference>
<protein>
    <submittedName>
        <fullName evidence="2">MarR family protein</fullName>
    </submittedName>
</protein>
<dbReference type="InterPro" id="IPR039422">
    <property type="entry name" value="MarR/SlyA-like"/>
</dbReference>
<reference evidence="2 3" key="1">
    <citation type="submission" date="2017-07" db="EMBL/GenBank/DDBJ databases">
        <title>Complete genome sequence of Actinoalloteichus hoggarensis DSM 45943, type strain of Actinoalloteichus hoggarensis.</title>
        <authorList>
            <person name="Ruckert C."/>
            <person name="Nouioui I."/>
            <person name="Willmese J."/>
            <person name="van Wezel G."/>
            <person name="Klenk H.-P."/>
            <person name="Kalinowski J."/>
            <person name="Zotchev S.B."/>
        </authorList>
    </citation>
    <scope>NUCLEOTIDE SEQUENCE [LARGE SCALE GENOMIC DNA]</scope>
    <source>
        <strain evidence="2 3">DSM 45943</strain>
    </source>
</reference>
<keyword evidence="3" id="KW-1185">Reference proteome</keyword>
<evidence type="ECO:0000259" key="1">
    <source>
        <dbReference type="PROSITE" id="PS50995"/>
    </source>
</evidence>
<dbReference type="KEGG" id="ahg:AHOG_00860"/>
<dbReference type="PANTHER" id="PTHR33164">
    <property type="entry name" value="TRANSCRIPTIONAL REGULATOR, MARR FAMILY"/>
    <property type="match status" value="1"/>
</dbReference>
<accession>A0A221VX64</accession>
<dbReference type="SUPFAM" id="SSF46785">
    <property type="entry name" value="Winged helix' DNA-binding domain"/>
    <property type="match status" value="1"/>
</dbReference>
<organism evidence="2 3">
    <name type="scientific">Actinoalloteichus hoggarensis</name>
    <dbReference type="NCBI Taxonomy" id="1470176"/>
    <lineage>
        <taxon>Bacteria</taxon>
        <taxon>Bacillati</taxon>
        <taxon>Actinomycetota</taxon>
        <taxon>Actinomycetes</taxon>
        <taxon>Pseudonocardiales</taxon>
        <taxon>Pseudonocardiaceae</taxon>
        <taxon>Actinoalloteichus</taxon>
    </lineage>
</organism>
<proteinExistence type="predicted"/>
<dbReference type="GO" id="GO:0006950">
    <property type="term" value="P:response to stress"/>
    <property type="evidence" value="ECO:0007669"/>
    <property type="project" value="TreeGrafter"/>
</dbReference>